<sequence length="156" mass="16420">MFGSGGFGGGRLRVGSLTGVVEARSGLAPTRPRTRTASPGCASPRSRPLNAPAGTLTKDRLTTGQNGRQAMCPNDMTIPIRPVRGRDRHAGKAASDIMTASLDSVVNASANNRKVDQCWDQTAARHAIATSKTDPADGERIARGRRVSVTQRTLAN</sequence>
<keyword evidence="3" id="KW-1185">Reference proteome</keyword>
<reference evidence="2" key="1">
    <citation type="journal article" date="2014" name="Int. J. Syst. Evol. Microbiol.">
        <title>Complete genome sequence of Corynebacterium casei LMG S-19264T (=DSM 44701T), isolated from a smear-ripened cheese.</title>
        <authorList>
            <consortium name="US DOE Joint Genome Institute (JGI-PGF)"/>
            <person name="Walter F."/>
            <person name="Albersmeier A."/>
            <person name="Kalinowski J."/>
            <person name="Ruckert C."/>
        </authorList>
    </citation>
    <scope>NUCLEOTIDE SEQUENCE</scope>
    <source>
        <strain evidence="2">JCM 19831</strain>
    </source>
</reference>
<feature type="region of interest" description="Disordered" evidence="1">
    <location>
        <begin position="26"/>
        <end position="92"/>
    </location>
</feature>
<dbReference type="EMBL" id="BMPI01000013">
    <property type="protein sequence ID" value="GGM27765.1"/>
    <property type="molecule type" value="Genomic_DNA"/>
</dbReference>
<organism evidence="2 3">
    <name type="scientific">Dactylosporangium sucinum</name>
    <dbReference type="NCBI Taxonomy" id="1424081"/>
    <lineage>
        <taxon>Bacteria</taxon>
        <taxon>Bacillati</taxon>
        <taxon>Actinomycetota</taxon>
        <taxon>Actinomycetes</taxon>
        <taxon>Micromonosporales</taxon>
        <taxon>Micromonosporaceae</taxon>
        <taxon>Dactylosporangium</taxon>
    </lineage>
</organism>
<protein>
    <submittedName>
        <fullName evidence="2">Uncharacterized protein</fullName>
    </submittedName>
</protein>
<accession>A0A917WSI6</accession>
<proteinExistence type="predicted"/>
<name>A0A917WSI6_9ACTN</name>
<dbReference type="Proteomes" id="UP000642070">
    <property type="component" value="Unassembled WGS sequence"/>
</dbReference>
<dbReference type="AlphaFoldDB" id="A0A917WSI6"/>
<comment type="caution">
    <text evidence="2">The sequence shown here is derived from an EMBL/GenBank/DDBJ whole genome shotgun (WGS) entry which is preliminary data.</text>
</comment>
<gene>
    <name evidence="2" type="ORF">GCM10007977_031300</name>
</gene>
<evidence type="ECO:0000313" key="2">
    <source>
        <dbReference type="EMBL" id="GGM27765.1"/>
    </source>
</evidence>
<evidence type="ECO:0000313" key="3">
    <source>
        <dbReference type="Proteomes" id="UP000642070"/>
    </source>
</evidence>
<reference evidence="2" key="2">
    <citation type="submission" date="2020-09" db="EMBL/GenBank/DDBJ databases">
        <authorList>
            <person name="Sun Q."/>
            <person name="Ohkuma M."/>
        </authorList>
    </citation>
    <scope>NUCLEOTIDE SEQUENCE</scope>
    <source>
        <strain evidence="2">JCM 19831</strain>
    </source>
</reference>
<evidence type="ECO:0000256" key="1">
    <source>
        <dbReference type="SAM" id="MobiDB-lite"/>
    </source>
</evidence>